<dbReference type="EMBL" id="QFQB01000063">
    <property type="protein sequence ID" value="PZQ45099.1"/>
    <property type="molecule type" value="Genomic_DNA"/>
</dbReference>
<sequence>MNVYNGALRKNEDIGQSWTKSISLGGLKKIPGQRRISALMHWGIGSTKFRWNKIVHRTGTMNIPCTAPYVTSTDHLDYFVGMDEKGYLHGGNLHWAYLQNICIDELSQENKYKTLCRTLARLPANVAFSFKASPHMKDIEVARAAFHAAGFLNIPRRTYLFKGDAADGDQIAKLKPDARTKVNSAKRDLEITTMNAEAFFTFYKENLKLAGQKSYFCLDIDQALIAQGLRTNPPQIDIIAVRRKNTDQSKAPHPIEAAMVCSRGCDGFYKLMRITYMRQQRADMEHAPHKHAIKLLVVEAMKRSAQMNLILDVDGMTPGGETVYSRFGVFEPAVHDEYIRRTARTLLPKLCKRSLGEI</sequence>
<accession>A0A2W5MY81</accession>
<name>A0A2W5MY81_9BACT</name>
<dbReference type="Proteomes" id="UP000249417">
    <property type="component" value="Unassembled WGS sequence"/>
</dbReference>
<proteinExistence type="predicted"/>
<dbReference type="AlphaFoldDB" id="A0A2W5MY81"/>
<protein>
    <submittedName>
        <fullName evidence="1">Uncharacterized protein</fullName>
    </submittedName>
</protein>
<reference evidence="1 2" key="1">
    <citation type="submission" date="2017-08" db="EMBL/GenBank/DDBJ databases">
        <title>Infants hospitalized years apart are colonized by the same room-sourced microbial strains.</title>
        <authorList>
            <person name="Brooks B."/>
            <person name="Olm M.R."/>
            <person name="Firek B.A."/>
            <person name="Baker R."/>
            <person name="Thomas B.C."/>
            <person name="Morowitz M.J."/>
            <person name="Banfield J.F."/>
        </authorList>
    </citation>
    <scope>NUCLEOTIDE SEQUENCE [LARGE SCALE GENOMIC DNA]</scope>
    <source>
        <strain evidence="1">S2_005_002_R2_29</strain>
    </source>
</reference>
<evidence type="ECO:0000313" key="2">
    <source>
        <dbReference type="Proteomes" id="UP000249417"/>
    </source>
</evidence>
<gene>
    <name evidence="1" type="ORF">DI551_08465</name>
</gene>
<comment type="caution">
    <text evidence="1">The sequence shown here is derived from an EMBL/GenBank/DDBJ whole genome shotgun (WGS) entry which is preliminary data.</text>
</comment>
<evidence type="ECO:0000313" key="1">
    <source>
        <dbReference type="EMBL" id="PZQ45099.1"/>
    </source>
</evidence>
<organism evidence="1 2">
    <name type="scientific">Micavibrio aeruginosavorus</name>
    <dbReference type="NCBI Taxonomy" id="349221"/>
    <lineage>
        <taxon>Bacteria</taxon>
        <taxon>Pseudomonadati</taxon>
        <taxon>Bdellovibrionota</taxon>
        <taxon>Bdellovibrionia</taxon>
        <taxon>Bdellovibrionales</taxon>
        <taxon>Pseudobdellovibrionaceae</taxon>
        <taxon>Micavibrio</taxon>
    </lineage>
</organism>